<dbReference type="RefSeq" id="WP_176614886.1">
    <property type="nucleotide sequence ID" value="NZ_JABXXR010000256.1"/>
</dbReference>
<dbReference type="Gene3D" id="2.60.120.10">
    <property type="entry name" value="Jelly Rolls"/>
    <property type="match status" value="1"/>
</dbReference>
<evidence type="ECO:0000256" key="1">
    <source>
        <dbReference type="SAM" id="SignalP"/>
    </source>
</evidence>
<keyword evidence="4" id="KW-1185">Reference proteome</keyword>
<evidence type="ECO:0000313" key="4">
    <source>
        <dbReference type="Proteomes" id="UP000585665"/>
    </source>
</evidence>
<dbReference type="CDD" id="cd06989">
    <property type="entry name" value="cupin_DRT102"/>
    <property type="match status" value="1"/>
</dbReference>
<dbReference type="InterPro" id="IPR013096">
    <property type="entry name" value="Cupin_2"/>
</dbReference>
<feature type="domain" description="Cupin type-2" evidence="2">
    <location>
        <begin position="71"/>
        <end position="133"/>
    </location>
</feature>
<sequence>MRIPAVLMSAGYLAAALMTSSARADTDASGATVIPAARDVAWQPGPQDFPKSVKYAVLYGDPAKDGPFAIRVMMPPHTLFPLHTHSMDEMLTVVSGSFVHYIGPDMQHASARTMGAGGFVVLPKGVAHALETRNASMVAEVVGRGPFGMTYVNATHMPPTGH</sequence>
<protein>
    <submittedName>
        <fullName evidence="3">Cupin domain-containing protein</fullName>
    </submittedName>
</protein>
<proteinExistence type="predicted"/>
<evidence type="ECO:0000313" key="3">
    <source>
        <dbReference type="EMBL" id="NVN42059.1"/>
    </source>
</evidence>
<dbReference type="InterPro" id="IPR011051">
    <property type="entry name" value="RmlC_Cupin_sf"/>
</dbReference>
<dbReference type="AlphaFoldDB" id="A0A850PHD7"/>
<feature type="chain" id="PRO_5032648086" evidence="1">
    <location>
        <begin position="25"/>
        <end position="162"/>
    </location>
</feature>
<accession>A0A850PHD7</accession>
<gene>
    <name evidence="3" type="ORF">HUK82_16040</name>
</gene>
<keyword evidence="1" id="KW-0732">Signal</keyword>
<dbReference type="Pfam" id="PF07883">
    <property type="entry name" value="Cupin_2"/>
    <property type="match status" value="1"/>
</dbReference>
<organism evidence="3 4">
    <name type="scientific">Ameyamaea chiangmaiensis</name>
    <dbReference type="NCBI Taxonomy" id="442969"/>
    <lineage>
        <taxon>Bacteria</taxon>
        <taxon>Pseudomonadati</taxon>
        <taxon>Pseudomonadota</taxon>
        <taxon>Alphaproteobacteria</taxon>
        <taxon>Acetobacterales</taxon>
        <taxon>Acetobacteraceae</taxon>
        <taxon>Ameyamaea</taxon>
    </lineage>
</organism>
<dbReference type="Proteomes" id="UP000585665">
    <property type="component" value="Unassembled WGS sequence"/>
</dbReference>
<dbReference type="EMBL" id="JABXXR010000256">
    <property type="protein sequence ID" value="NVN42059.1"/>
    <property type="molecule type" value="Genomic_DNA"/>
</dbReference>
<comment type="caution">
    <text evidence="3">The sequence shown here is derived from an EMBL/GenBank/DDBJ whole genome shotgun (WGS) entry which is preliminary data.</text>
</comment>
<name>A0A850PHD7_9PROT</name>
<dbReference type="InterPro" id="IPR014710">
    <property type="entry name" value="RmlC-like_jellyroll"/>
</dbReference>
<dbReference type="SUPFAM" id="SSF51182">
    <property type="entry name" value="RmlC-like cupins"/>
    <property type="match status" value="1"/>
</dbReference>
<reference evidence="3 4" key="1">
    <citation type="submission" date="2020-06" db="EMBL/GenBank/DDBJ databases">
        <title>Description of novel acetic acid bacteria.</title>
        <authorList>
            <person name="Sombolestani A."/>
        </authorList>
    </citation>
    <scope>NUCLEOTIDE SEQUENCE [LARGE SCALE GENOMIC DNA]</scope>
    <source>
        <strain evidence="3 4">LMG 27010</strain>
    </source>
</reference>
<feature type="signal peptide" evidence="1">
    <location>
        <begin position="1"/>
        <end position="24"/>
    </location>
</feature>
<evidence type="ECO:0000259" key="2">
    <source>
        <dbReference type="Pfam" id="PF07883"/>
    </source>
</evidence>